<dbReference type="PANTHER" id="PTHR30273:SF2">
    <property type="entry name" value="PROTEIN FECR"/>
    <property type="match status" value="1"/>
</dbReference>
<feature type="domain" description="FecR protein" evidence="2">
    <location>
        <begin position="125"/>
        <end position="221"/>
    </location>
</feature>
<dbReference type="InterPro" id="IPR032508">
    <property type="entry name" value="FecR_C"/>
</dbReference>
<gene>
    <name evidence="4" type="ORF">FJM65_03220</name>
</gene>
<comment type="caution">
    <text evidence="4">The sequence shown here is derived from an EMBL/GenBank/DDBJ whole genome shotgun (WGS) entry which is preliminary data.</text>
</comment>
<evidence type="ECO:0000259" key="2">
    <source>
        <dbReference type="Pfam" id="PF04773"/>
    </source>
</evidence>
<dbReference type="Pfam" id="PF04773">
    <property type="entry name" value="FecR"/>
    <property type="match status" value="1"/>
</dbReference>
<feature type="transmembrane region" description="Helical" evidence="1">
    <location>
        <begin position="100"/>
        <end position="120"/>
    </location>
</feature>
<dbReference type="EMBL" id="VFRQ01000001">
    <property type="protein sequence ID" value="TPE46366.1"/>
    <property type="molecule type" value="Genomic_DNA"/>
</dbReference>
<dbReference type="PIRSF" id="PIRSF018266">
    <property type="entry name" value="FecR"/>
    <property type="match status" value="1"/>
</dbReference>
<dbReference type="Proteomes" id="UP000316727">
    <property type="component" value="Unassembled WGS sequence"/>
</dbReference>
<feature type="domain" description="Protein FecR C-terminal" evidence="3">
    <location>
        <begin position="268"/>
        <end position="335"/>
    </location>
</feature>
<proteinExistence type="predicted"/>
<evidence type="ECO:0000313" key="5">
    <source>
        <dbReference type="Proteomes" id="UP000316727"/>
    </source>
</evidence>
<keyword evidence="1" id="KW-0812">Transmembrane</keyword>
<dbReference type="Gene3D" id="3.55.50.30">
    <property type="match status" value="1"/>
</dbReference>
<dbReference type="GO" id="GO:0016989">
    <property type="term" value="F:sigma factor antagonist activity"/>
    <property type="evidence" value="ECO:0007669"/>
    <property type="project" value="TreeGrafter"/>
</dbReference>
<evidence type="ECO:0000313" key="4">
    <source>
        <dbReference type="EMBL" id="TPE46366.1"/>
    </source>
</evidence>
<dbReference type="Gene3D" id="2.60.120.1440">
    <property type="match status" value="1"/>
</dbReference>
<reference evidence="4 5" key="1">
    <citation type="submission" date="2019-06" db="EMBL/GenBank/DDBJ databases">
        <title>A novel bacterium of genus Pontibacter, isolated from marine sediment.</title>
        <authorList>
            <person name="Huang H."/>
            <person name="Mo K."/>
            <person name="Hu Y."/>
        </authorList>
    </citation>
    <scope>NUCLEOTIDE SEQUENCE [LARGE SCALE GENOMIC DNA]</scope>
    <source>
        <strain evidence="4 5">HB172049</strain>
    </source>
</reference>
<organism evidence="4 5">
    <name type="scientific">Pontibacter mangrovi</name>
    <dbReference type="NCBI Taxonomy" id="2589816"/>
    <lineage>
        <taxon>Bacteria</taxon>
        <taxon>Pseudomonadati</taxon>
        <taxon>Bacteroidota</taxon>
        <taxon>Cytophagia</taxon>
        <taxon>Cytophagales</taxon>
        <taxon>Hymenobacteraceae</taxon>
        <taxon>Pontibacter</taxon>
    </lineage>
</organism>
<evidence type="ECO:0000256" key="1">
    <source>
        <dbReference type="SAM" id="Phobius"/>
    </source>
</evidence>
<dbReference type="PANTHER" id="PTHR30273">
    <property type="entry name" value="PERIPLASMIC SIGNAL SENSOR AND SIGMA FACTOR ACTIVATOR FECR-RELATED"/>
    <property type="match status" value="1"/>
</dbReference>
<dbReference type="OrthoDB" id="1523489at2"/>
<sequence length="341" mass="37907">MNSRLASATDLAADEQFVQWVQSPTAKSTLYWENWLAQNPEKQEAFRQAQDLVLMLKAGEEARQLGVLDEVWDELQAEIKGAAGEPAYGSHPGWWQRNSWLVAASTVLLLVSGMVLMLSWPQQARFRTGYGEKLTVQLPDDSKVVLNANSSAVYSDGWFGITPRKVRLSGEAYFSVTHTANSQRFIVETLDGAAIEVLGTEFNVMNRENRSQVVLASGVVRLNYEKQGNIKRLNLVPGEMAEISGNIGLLAHKKVNTAIYTSWKDNKVIFDNTSLQDIAAMLEHLYGFEVKLAEPELAELRLTANLQDEGPENILAVVSETLGVRVNKLENNQTILITNTN</sequence>
<dbReference type="InterPro" id="IPR006860">
    <property type="entry name" value="FecR"/>
</dbReference>
<dbReference type="Pfam" id="PF16344">
    <property type="entry name" value="FecR_C"/>
    <property type="match status" value="1"/>
</dbReference>
<keyword evidence="1" id="KW-1133">Transmembrane helix</keyword>
<accession>A0A501WL39</accession>
<dbReference type="InterPro" id="IPR012373">
    <property type="entry name" value="Ferrdict_sens_TM"/>
</dbReference>
<evidence type="ECO:0000259" key="3">
    <source>
        <dbReference type="Pfam" id="PF16344"/>
    </source>
</evidence>
<keyword evidence="5" id="KW-1185">Reference proteome</keyword>
<name>A0A501WL39_9BACT</name>
<protein>
    <submittedName>
        <fullName evidence="4">DUF4974 domain-containing protein</fullName>
    </submittedName>
</protein>
<dbReference type="RefSeq" id="WP_140619337.1">
    <property type="nucleotide sequence ID" value="NZ_VFRQ01000001.1"/>
</dbReference>
<keyword evidence="1" id="KW-0472">Membrane</keyword>
<dbReference type="AlphaFoldDB" id="A0A501WL39"/>